<feature type="compositionally biased region" description="Low complexity" evidence="1">
    <location>
        <begin position="90"/>
        <end position="104"/>
    </location>
</feature>
<reference evidence="2 3" key="1">
    <citation type="journal article" date="2019" name="Commun. Biol.">
        <title>The bagworm genome reveals a unique fibroin gene that provides high tensile strength.</title>
        <authorList>
            <person name="Kono N."/>
            <person name="Nakamura H."/>
            <person name="Ohtoshi R."/>
            <person name="Tomita M."/>
            <person name="Numata K."/>
            <person name="Arakawa K."/>
        </authorList>
    </citation>
    <scope>NUCLEOTIDE SEQUENCE [LARGE SCALE GENOMIC DNA]</scope>
</reference>
<comment type="caution">
    <text evidence="2">The sequence shown here is derived from an EMBL/GenBank/DDBJ whole genome shotgun (WGS) entry which is preliminary data.</text>
</comment>
<feature type="compositionally biased region" description="Polar residues" evidence="1">
    <location>
        <begin position="7"/>
        <end position="16"/>
    </location>
</feature>
<proteinExistence type="predicted"/>
<accession>A0A4C1U9I1</accession>
<protein>
    <submittedName>
        <fullName evidence="2">Uncharacterized protein</fullName>
    </submittedName>
</protein>
<gene>
    <name evidence="2" type="ORF">EVAR_95359_1</name>
</gene>
<dbReference type="Proteomes" id="UP000299102">
    <property type="component" value="Unassembled WGS sequence"/>
</dbReference>
<evidence type="ECO:0000313" key="3">
    <source>
        <dbReference type="Proteomes" id="UP000299102"/>
    </source>
</evidence>
<organism evidence="2 3">
    <name type="scientific">Eumeta variegata</name>
    <name type="common">Bagworm moth</name>
    <name type="synonym">Eumeta japonica</name>
    <dbReference type="NCBI Taxonomy" id="151549"/>
    <lineage>
        <taxon>Eukaryota</taxon>
        <taxon>Metazoa</taxon>
        <taxon>Ecdysozoa</taxon>
        <taxon>Arthropoda</taxon>
        <taxon>Hexapoda</taxon>
        <taxon>Insecta</taxon>
        <taxon>Pterygota</taxon>
        <taxon>Neoptera</taxon>
        <taxon>Endopterygota</taxon>
        <taxon>Lepidoptera</taxon>
        <taxon>Glossata</taxon>
        <taxon>Ditrysia</taxon>
        <taxon>Tineoidea</taxon>
        <taxon>Psychidae</taxon>
        <taxon>Oiketicinae</taxon>
        <taxon>Eumeta</taxon>
    </lineage>
</organism>
<feature type="region of interest" description="Disordered" evidence="1">
    <location>
        <begin position="1"/>
        <end position="104"/>
    </location>
</feature>
<evidence type="ECO:0000256" key="1">
    <source>
        <dbReference type="SAM" id="MobiDB-lite"/>
    </source>
</evidence>
<dbReference type="AlphaFoldDB" id="A0A4C1U9I1"/>
<evidence type="ECO:0000313" key="2">
    <source>
        <dbReference type="EMBL" id="GBP22958.1"/>
    </source>
</evidence>
<name>A0A4C1U9I1_EUMVA</name>
<dbReference type="EMBL" id="BGZK01000145">
    <property type="protein sequence ID" value="GBP22958.1"/>
    <property type="molecule type" value="Genomic_DNA"/>
</dbReference>
<keyword evidence="3" id="KW-1185">Reference proteome</keyword>
<sequence length="104" mass="11516">MRPLTRETPSWSSTEGPPSARRLATTAERQKWGRRRQRAAPARAAAMNKRNRVYARRPLTAPGERPSSTSGKSYPQKEILQLSNAQEHSATPAAAAPPTAERIR</sequence>